<proteinExistence type="predicted"/>
<dbReference type="RefSeq" id="WP_127743129.1">
    <property type="nucleotide sequence ID" value="NZ_RZTZ01000043.1"/>
</dbReference>
<comment type="caution">
    <text evidence="2">The sequence shown here is derived from an EMBL/GenBank/DDBJ whole genome shotgun (WGS) entry which is preliminary data.</text>
</comment>
<reference evidence="2 3" key="1">
    <citation type="submission" date="2019-01" db="EMBL/GenBank/DDBJ databases">
        <title>Bacillus sp. M5HDSG1-1, whole genome shotgun sequence.</title>
        <authorList>
            <person name="Tuo L."/>
        </authorList>
    </citation>
    <scope>NUCLEOTIDE SEQUENCE [LARGE SCALE GENOMIC DNA]</scope>
    <source>
        <strain evidence="2 3">M5HDSG1-1</strain>
    </source>
</reference>
<feature type="domain" description="Cysteine-rich CPCC" evidence="1">
    <location>
        <begin position="8"/>
        <end position="74"/>
    </location>
</feature>
<sequence length="94" mass="11005">MKNFDLHTCPCCGYKTLEDRREWSTCQVCIWNDDEIQADKPDFKGGPNKGVSLREAQKNFKEIGVCSIYMLERKKTSASLRYKKDSNFKPLEQY</sequence>
<name>A0A437K2G6_9BACI</name>
<dbReference type="EMBL" id="RZTZ01000043">
    <property type="protein sequence ID" value="RVT56152.1"/>
    <property type="molecule type" value="Genomic_DNA"/>
</dbReference>
<dbReference type="GO" id="GO:0016787">
    <property type="term" value="F:hydrolase activity"/>
    <property type="evidence" value="ECO:0007669"/>
    <property type="project" value="UniProtKB-KW"/>
</dbReference>
<accession>A0A437K2G6</accession>
<keyword evidence="3" id="KW-1185">Reference proteome</keyword>
<dbReference type="InterPro" id="IPR025983">
    <property type="entry name" value="Cys_rich_CPCC"/>
</dbReference>
<dbReference type="Pfam" id="PF14206">
    <property type="entry name" value="Cys_rich_CPCC"/>
    <property type="match status" value="1"/>
</dbReference>
<evidence type="ECO:0000259" key="1">
    <source>
        <dbReference type="Pfam" id="PF14206"/>
    </source>
</evidence>
<keyword evidence="2" id="KW-0378">Hydrolase</keyword>
<organism evidence="2 3">
    <name type="scientific">Niallia taxi</name>
    <dbReference type="NCBI Taxonomy" id="2499688"/>
    <lineage>
        <taxon>Bacteria</taxon>
        <taxon>Bacillati</taxon>
        <taxon>Bacillota</taxon>
        <taxon>Bacilli</taxon>
        <taxon>Bacillales</taxon>
        <taxon>Bacillaceae</taxon>
        <taxon>Niallia</taxon>
    </lineage>
</organism>
<evidence type="ECO:0000313" key="2">
    <source>
        <dbReference type="EMBL" id="RVT56152.1"/>
    </source>
</evidence>
<dbReference type="Proteomes" id="UP000288024">
    <property type="component" value="Unassembled WGS sequence"/>
</dbReference>
<protein>
    <submittedName>
        <fullName evidence="2">Hydrolase</fullName>
    </submittedName>
</protein>
<dbReference type="AlphaFoldDB" id="A0A437K2G6"/>
<evidence type="ECO:0000313" key="3">
    <source>
        <dbReference type="Proteomes" id="UP000288024"/>
    </source>
</evidence>
<gene>
    <name evidence="2" type="ORF">EM808_28260</name>
</gene>